<dbReference type="EMBL" id="JANX01000352">
    <property type="protein sequence ID" value="KGM32239.1"/>
    <property type="molecule type" value="Genomic_DNA"/>
</dbReference>
<dbReference type="PROSITE" id="PS50931">
    <property type="entry name" value="HTH_LYSR"/>
    <property type="match status" value="1"/>
</dbReference>
<feature type="domain" description="HTH lysR-type" evidence="2">
    <location>
        <begin position="6"/>
        <end position="60"/>
    </location>
</feature>
<protein>
    <submittedName>
        <fullName evidence="3">LysR family transcriptional regulator</fullName>
    </submittedName>
</protein>
<comment type="similarity">
    <text evidence="1">Belongs to the LysR transcriptional regulatory family.</text>
</comment>
<dbReference type="GO" id="GO:0043565">
    <property type="term" value="F:sequence-specific DNA binding"/>
    <property type="evidence" value="ECO:0007669"/>
    <property type="project" value="TreeGrafter"/>
</dbReference>
<dbReference type="SUPFAM" id="SSF46785">
    <property type="entry name" value="Winged helix' DNA-binding domain"/>
    <property type="match status" value="1"/>
</dbReference>
<dbReference type="InterPro" id="IPR036388">
    <property type="entry name" value="WH-like_DNA-bd_sf"/>
</dbReference>
<dbReference type="Proteomes" id="UP000029995">
    <property type="component" value="Unassembled WGS sequence"/>
</dbReference>
<organism evidence="3 4">
    <name type="scientific">Inquilinus limosus MP06</name>
    <dbReference type="NCBI Taxonomy" id="1398085"/>
    <lineage>
        <taxon>Bacteria</taxon>
        <taxon>Pseudomonadati</taxon>
        <taxon>Pseudomonadota</taxon>
        <taxon>Alphaproteobacteria</taxon>
        <taxon>Rhodospirillales</taxon>
        <taxon>Rhodospirillaceae</taxon>
        <taxon>Inquilinus</taxon>
    </lineage>
</organism>
<comment type="caution">
    <text evidence="3">The sequence shown here is derived from an EMBL/GenBank/DDBJ whole genome shotgun (WGS) entry which is preliminary data.</text>
</comment>
<dbReference type="GO" id="GO:0003700">
    <property type="term" value="F:DNA-binding transcription factor activity"/>
    <property type="evidence" value="ECO:0007669"/>
    <property type="project" value="InterPro"/>
</dbReference>
<accession>A0A0A0D2F4</accession>
<dbReference type="InterPro" id="IPR000847">
    <property type="entry name" value="LysR_HTH_N"/>
</dbReference>
<evidence type="ECO:0000256" key="1">
    <source>
        <dbReference type="ARBA" id="ARBA00009437"/>
    </source>
</evidence>
<dbReference type="InterPro" id="IPR058163">
    <property type="entry name" value="LysR-type_TF_proteobact-type"/>
</dbReference>
<evidence type="ECO:0000313" key="3">
    <source>
        <dbReference type="EMBL" id="KGM32239.1"/>
    </source>
</evidence>
<sequence>MPTDSLPLPSLHAFEAAARHVSFTRAAEELGLTQAAISYHIKRLEERLGAPLFARRGRSL</sequence>
<dbReference type="InterPro" id="IPR036390">
    <property type="entry name" value="WH_DNA-bd_sf"/>
</dbReference>
<dbReference type="RefSeq" id="WP_034843983.1">
    <property type="nucleotide sequence ID" value="NZ_JANX01000352.1"/>
</dbReference>
<dbReference type="AlphaFoldDB" id="A0A0A0D2F4"/>
<reference evidence="3 4" key="1">
    <citation type="submission" date="2014-01" db="EMBL/GenBank/DDBJ databases">
        <title>Genome sequence determination for a cystic fibrosis isolate, Inquilinus limosus.</title>
        <authorList>
            <person name="Pino M."/>
            <person name="Di Conza J."/>
            <person name="Gutkind G."/>
        </authorList>
    </citation>
    <scope>NUCLEOTIDE SEQUENCE [LARGE SCALE GENOMIC DNA]</scope>
    <source>
        <strain evidence="3 4">MP06</strain>
    </source>
</reference>
<feature type="non-terminal residue" evidence="3">
    <location>
        <position position="60"/>
    </location>
</feature>
<dbReference type="OrthoDB" id="9794694at2"/>
<evidence type="ECO:0000259" key="2">
    <source>
        <dbReference type="PROSITE" id="PS50931"/>
    </source>
</evidence>
<dbReference type="Pfam" id="PF00126">
    <property type="entry name" value="HTH_1"/>
    <property type="match status" value="1"/>
</dbReference>
<dbReference type="GO" id="GO:0006351">
    <property type="term" value="P:DNA-templated transcription"/>
    <property type="evidence" value="ECO:0007669"/>
    <property type="project" value="TreeGrafter"/>
</dbReference>
<proteinExistence type="inferred from homology"/>
<evidence type="ECO:0000313" key="4">
    <source>
        <dbReference type="Proteomes" id="UP000029995"/>
    </source>
</evidence>
<name>A0A0A0D2F4_9PROT</name>
<dbReference type="PRINTS" id="PR00039">
    <property type="entry name" value="HTHLYSR"/>
</dbReference>
<dbReference type="PANTHER" id="PTHR30537:SF26">
    <property type="entry name" value="GLYCINE CLEAVAGE SYSTEM TRANSCRIPTIONAL ACTIVATOR"/>
    <property type="match status" value="1"/>
</dbReference>
<dbReference type="Gene3D" id="1.10.10.10">
    <property type="entry name" value="Winged helix-like DNA-binding domain superfamily/Winged helix DNA-binding domain"/>
    <property type="match status" value="1"/>
</dbReference>
<gene>
    <name evidence="3" type="ORF">P409_22545</name>
</gene>
<dbReference type="PANTHER" id="PTHR30537">
    <property type="entry name" value="HTH-TYPE TRANSCRIPTIONAL REGULATOR"/>
    <property type="match status" value="1"/>
</dbReference>